<proteinExistence type="predicted"/>
<dbReference type="AlphaFoldDB" id="A0AAJ5WMM7"/>
<evidence type="ECO:0000313" key="2">
    <source>
        <dbReference type="Proteomes" id="UP001220610"/>
    </source>
</evidence>
<evidence type="ECO:0000313" key="1">
    <source>
        <dbReference type="EMBL" id="WEK34736.1"/>
    </source>
</evidence>
<sequence length="105" mass="10717">MSGSGGGSGYIPSGPTDCEKLSIKTQLASPVVTVISKLKAGEILDVHLASQRGPVQVVTAAGEIAGAVLPPDLAQLIECIAGSHQYQAKVLDIKGGNCQILITHK</sequence>
<organism evidence="1 2">
    <name type="scientific">Candidatus Pseudobacter hemicellulosilyticus</name>
    <dbReference type="NCBI Taxonomy" id="3121375"/>
    <lineage>
        <taxon>Bacteria</taxon>
        <taxon>Pseudomonadati</taxon>
        <taxon>Bacteroidota</taxon>
        <taxon>Chitinophagia</taxon>
        <taxon>Chitinophagales</taxon>
        <taxon>Chitinophagaceae</taxon>
        <taxon>Pseudobacter</taxon>
    </lineage>
</organism>
<reference evidence="1" key="1">
    <citation type="submission" date="2023-03" db="EMBL/GenBank/DDBJ databases">
        <title>Andean soil-derived lignocellulolytic bacterial consortium as a source of novel taxa and putative plastic-active enzymes.</title>
        <authorList>
            <person name="Diaz-Garcia L."/>
            <person name="Chuvochina M."/>
            <person name="Feuerriegel G."/>
            <person name="Bunk B."/>
            <person name="Sproer C."/>
            <person name="Streit W.R."/>
            <person name="Rodriguez L.M."/>
            <person name="Overmann J."/>
            <person name="Jimenez D.J."/>
        </authorList>
    </citation>
    <scope>NUCLEOTIDE SEQUENCE</scope>
    <source>
        <strain evidence="1">MAG 7</strain>
    </source>
</reference>
<dbReference type="Proteomes" id="UP001220610">
    <property type="component" value="Chromosome"/>
</dbReference>
<accession>A0AAJ5WMM7</accession>
<gene>
    <name evidence="1" type="ORF">P0Y53_19795</name>
</gene>
<name>A0AAJ5WMM7_9BACT</name>
<dbReference type="EMBL" id="CP119311">
    <property type="protein sequence ID" value="WEK34736.1"/>
    <property type="molecule type" value="Genomic_DNA"/>
</dbReference>
<protein>
    <submittedName>
        <fullName evidence="1">Uncharacterized protein</fullName>
    </submittedName>
</protein>